<feature type="transmembrane region" description="Helical" evidence="6">
    <location>
        <begin position="370"/>
        <end position="388"/>
    </location>
</feature>
<evidence type="ECO:0000256" key="4">
    <source>
        <dbReference type="ARBA" id="ARBA00023136"/>
    </source>
</evidence>
<dbReference type="PANTHER" id="PTHR23501:SF3">
    <property type="entry name" value="MAJOR FACILITATOR SUPERFAMILY (MFS) PROFILE DOMAIN-CONTAINING PROTEIN"/>
    <property type="match status" value="1"/>
</dbReference>
<comment type="caution">
    <text evidence="8">The sequence shown here is derived from an EMBL/GenBank/DDBJ whole genome shotgun (WGS) entry which is preliminary data.</text>
</comment>
<feature type="transmembrane region" description="Helical" evidence="6">
    <location>
        <begin position="439"/>
        <end position="457"/>
    </location>
</feature>
<feature type="transmembrane region" description="Helical" evidence="6">
    <location>
        <begin position="496"/>
        <end position="523"/>
    </location>
</feature>
<feature type="transmembrane region" description="Helical" evidence="6">
    <location>
        <begin position="328"/>
        <end position="350"/>
    </location>
</feature>
<dbReference type="InterPro" id="IPR036259">
    <property type="entry name" value="MFS_trans_sf"/>
</dbReference>
<dbReference type="PROSITE" id="PS50850">
    <property type="entry name" value="MFS"/>
    <property type="match status" value="1"/>
</dbReference>
<feature type="transmembrane region" description="Helical" evidence="6">
    <location>
        <begin position="408"/>
        <end position="427"/>
    </location>
</feature>
<sequence>MGILDRLRPDPSAGSPEIIRSSSVTANEKHGSTGGEPIVLDADQSKNIKSVAAEDSDNSDELVHKDMQTGVQKIEGMAQVWPKWALYFTYAWVWVIYFIDAFEGPTGWQLTPYVTSEFSLHGLTAITGVVAQLVAGLSRLPLAKLIDVWGRPEGLAICVTLMTLGSIMMAATNNVQTYAAAEVFSQAGGNNRNYILSVLLADTSQLKNRGLIFAYIASPYLITTFTSGYFAQAMLNGPGWRWAFGIFSILHPVLNLPLIVLLMYYQRKAVKAGLVPVRDSGRTILQSIKFYAVECDAIGLFLIITGLALFLLPFSLFPYQGLTLSEQWSSALVLSMLILGFVIIIAFVIWEWKFAPVTFIPFHLLKDRTILGCALIAAILFIEFYIWNSYFASFLQVVPGLNVVQTGYVLNIYSMGACFWSFISGFILRYTGDFKWQSLLFGMPLTFLGIVLMIVFRQPDVNIGYIVMCQLFIAFGGGTLVICQQVGAMAATTHQYIAVVLAILSVFNSIGGAIGGSIAGAVWGGTFTSDLARYLPAESQTNATIIAGSLVEQLSYPVGDPTRVGIQNAYGNSQRIMLIAATAITALGFPAVLMWRAIDTRKRKQVKGRVL</sequence>
<feature type="transmembrane region" description="Helical" evidence="6">
    <location>
        <begin position="84"/>
        <end position="102"/>
    </location>
</feature>
<dbReference type="Pfam" id="PF07690">
    <property type="entry name" value="MFS_1"/>
    <property type="match status" value="2"/>
</dbReference>
<feature type="region of interest" description="Disordered" evidence="5">
    <location>
        <begin position="1"/>
        <end position="39"/>
    </location>
</feature>
<evidence type="ECO:0000256" key="3">
    <source>
        <dbReference type="ARBA" id="ARBA00022989"/>
    </source>
</evidence>
<feature type="transmembrane region" description="Helical" evidence="6">
    <location>
        <begin position="212"/>
        <end position="230"/>
    </location>
</feature>
<dbReference type="InterPro" id="IPR020846">
    <property type="entry name" value="MFS_dom"/>
</dbReference>
<evidence type="ECO:0000313" key="9">
    <source>
        <dbReference type="Proteomes" id="UP001358417"/>
    </source>
</evidence>
<reference evidence="8 9" key="1">
    <citation type="submission" date="2023-08" db="EMBL/GenBank/DDBJ databases">
        <title>Black Yeasts Isolated from many extreme environments.</title>
        <authorList>
            <person name="Coleine C."/>
            <person name="Stajich J.E."/>
            <person name="Selbmann L."/>
        </authorList>
    </citation>
    <scope>NUCLEOTIDE SEQUENCE [LARGE SCALE GENOMIC DNA]</scope>
    <source>
        <strain evidence="8 9">CCFEE 5792</strain>
    </source>
</reference>
<dbReference type="InterPro" id="IPR011701">
    <property type="entry name" value="MFS"/>
</dbReference>
<evidence type="ECO:0000256" key="1">
    <source>
        <dbReference type="ARBA" id="ARBA00004141"/>
    </source>
</evidence>
<proteinExistence type="predicted"/>
<dbReference type="Gene3D" id="1.20.1250.20">
    <property type="entry name" value="MFS general substrate transporter like domains"/>
    <property type="match status" value="2"/>
</dbReference>
<keyword evidence="4 6" id="KW-0472">Membrane</keyword>
<accession>A0AAV9NP64</accession>
<evidence type="ECO:0000256" key="6">
    <source>
        <dbReference type="SAM" id="Phobius"/>
    </source>
</evidence>
<keyword evidence="9" id="KW-1185">Reference proteome</keyword>
<dbReference type="GeneID" id="89972847"/>
<evidence type="ECO:0000313" key="8">
    <source>
        <dbReference type="EMBL" id="KAK5062596.1"/>
    </source>
</evidence>
<dbReference type="AlphaFoldDB" id="A0AAV9NP64"/>
<feature type="transmembrane region" description="Helical" evidence="6">
    <location>
        <begin position="463"/>
        <end position="484"/>
    </location>
</feature>
<feature type="transmembrane region" description="Helical" evidence="6">
    <location>
        <begin position="242"/>
        <end position="265"/>
    </location>
</feature>
<dbReference type="GO" id="GO:0022857">
    <property type="term" value="F:transmembrane transporter activity"/>
    <property type="evidence" value="ECO:0007669"/>
    <property type="project" value="InterPro"/>
</dbReference>
<feature type="transmembrane region" description="Helical" evidence="6">
    <location>
        <begin position="297"/>
        <end position="316"/>
    </location>
</feature>
<dbReference type="Proteomes" id="UP001358417">
    <property type="component" value="Unassembled WGS sequence"/>
</dbReference>
<protein>
    <recommendedName>
        <fullName evidence="7">Major facilitator superfamily (MFS) profile domain-containing protein</fullName>
    </recommendedName>
</protein>
<name>A0AAV9NP64_9EURO</name>
<keyword evidence="2 6" id="KW-0812">Transmembrane</keyword>
<dbReference type="EMBL" id="JAVRRD010000002">
    <property type="protein sequence ID" value="KAK5062596.1"/>
    <property type="molecule type" value="Genomic_DNA"/>
</dbReference>
<evidence type="ECO:0000256" key="5">
    <source>
        <dbReference type="SAM" id="MobiDB-lite"/>
    </source>
</evidence>
<evidence type="ECO:0000259" key="7">
    <source>
        <dbReference type="PROSITE" id="PS50850"/>
    </source>
</evidence>
<dbReference type="RefSeq" id="XP_064710868.1">
    <property type="nucleotide sequence ID" value="XM_064848244.1"/>
</dbReference>
<dbReference type="GO" id="GO:0005886">
    <property type="term" value="C:plasma membrane"/>
    <property type="evidence" value="ECO:0007669"/>
    <property type="project" value="TreeGrafter"/>
</dbReference>
<feature type="domain" description="Major facilitator superfamily (MFS) profile" evidence="7">
    <location>
        <begin position="89"/>
        <end position="555"/>
    </location>
</feature>
<organism evidence="8 9">
    <name type="scientific">Exophiala bonariae</name>
    <dbReference type="NCBI Taxonomy" id="1690606"/>
    <lineage>
        <taxon>Eukaryota</taxon>
        <taxon>Fungi</taxon>
        <taxon>Dikarya</taxon>
        <taxon>Ascomycota</taxon>
        <taxon>Pezizomycotina</taxon>
        <taxon>Eurotiomycetes</taxon>
        <taxon>Chaetothyriomycetidae</taxon>
        <taxon>Chaetothyriales</taxon>
        <taxon>Herpotrichiellaceae</taxon>
        <taxon>Exophiala</taxon>
    </lineage>
</organism>
<dbReference type="PANTHER" id="PTHR23501">
    <property type="entry name" value="MAJOR FACILITATOR SUPERFAMILY"/>
    <property type="match status" value="1"/>
</dbReference>
<keyword evidence="3 6" id="KW-1133">Transmembrane helix</keyword>
<comment type="subcellular location">
    <subcellularLocation>
        <location evidence="1">Membrane</location>
        <topology evidence="1">Multi-pass membrane protein</topology>
    </subcellularLocation>
</comment>
<feature type="transmembrane region" description="Helical" evidence="6">
    <location>
        <begin position="122"/>
        <end position="142"/>
    </location>
</feature>
<dbReference type="SUPFAM" id="SSF103473">
    <property type="entry name" value="MFS general substrate transporter"/>
    <property type="match status" value="1"/>
</dbReference>
<evidence type="ECO:0000256" key="2">
    <source>
        <dbReference type="ARBA" id="ARBA00022692"/>
    </source>
</evidence>
<gene>
    <name evidence="8" type="ORF">LTR84_004669</name>
</gene>
<feature type="transmembrane region" description="Helical" evidence="6">
    <location>
        <begin position="576"/>
        <end position="595"/>
    </location>
</feature>